<evidence type="ECO:0000256" key="2">
    <source>
        <dbReference type="SAM" id="Phobius"/>
    </source>
</evidence>
<feature type="region of interest" description="Disordered" evidence="1">
    <location>
        <begin position="293"/>
        <end position="315"/>
    </location>
</feature>
<sequence length="372" mass="38797">MGAAEAVAWRTAARTVARFTAVGAGVTAFGAVAGAALIVGQAEQARRRIPQAQEPPPRGDGVYGTRFPGEPIEMVVVGDSSAAGYGVHKPRETPGALLATGVSRRLQRPVRLHRHAVVGALSAGLPHQVEAALERTPQPDLAVIIIGGNDVTHRTSTHIAVRHLVNAVRKFRAAGARVVVGTCPDLGTIQPIQPPLRWLAGRWSRQLAAAQTVASVEAGAWTVSLGDLLGPRFAAEPARMFSLDRFHPSADGYALAAAAMLPTVLAAFGAPEEGVALRAGEGVRSLAQAAQEAARQPGTEVSGTQVAGRDRGPAGRWAQLRRRPAAWFGPGPGGARRLFGNLRGAAPTLPLEAASEETEREEAQPSTVEELA</sequence>
<evidence type="ECO:0000313" key="4">
    <source>
        <dbReference type="EMBL" id="GIF54512.1"/>
    </source>
</evidence>
<evidence type="ECO:0000256" key="1">
    <source>
        <dbReference type="SAM" id="MobiDB-lite"/>
    </source>
</evidence>
<feature type="region of interest" description="Disordered" evidence="1">
    <location>
        <begin position="347"/>
        <end position="372"/>
    </location>
</feature>
<keyword evidence="2" id="KW-0472">Membrane</keyword>
<dbReference type="SUPFAM" id="SSF52266">
    <property type="entry name" value="SGNH hydrolase"/>
    <property type="match status" value="1"/>
</dbReference>
<dbReference type="RefSeq" id="WP_203700207.1">
    <property type="nucleotide sequence ID" value="NZ_BAAALU010000011.1"/>
</dbReference>
<feature type="transmembrane region" description="Helical" evidence="2">
    <location>
        <begin position="19"/>
        <end position="39"/>
    </location>
</feature>
<comment type="caution">
    <text evidence="4">The sequence shown here is derived from an EMBL/GenBank/DDBJ whole genome shotgun (WGS) entry which is preliminary data.</text>
</comment>
<accession>A0ABQ4BVH5</accession>
<feature type="domain" description="SGNH hydrolase-type esterase" evidence="3">
    <location>
        <begin position="76"/>
        <end position="255"/>
    </location>
</feature>
<reference evidence="4 5" key="1">
    <citation type="submission" date="2021-01" db="EMBL/GenBank/DDBJ databases">
        <title>Whole genome shotgun sequence of Asanoa iriomotensis NBRC 100142.</title>
        <authorList>
            <person name="Komaki H."/>
            <person name="Tamura T."/>
        </authorList>
    </citation>
    <scope>NUCLEOTIDE SEQUENCE [LARGE SCALE GENOMIC DNA]</scope>
    <source>
        <strain evidence="4 5">NBRC 100142</strain>
    </source>
</reference>
<dbReference type="Gene3D" id="3.40.50.1110">
    <property type="entry name" value="SGNH hydrolase"/>
    <property type="match status" value="1"/>
</dbReference>
<organism evidence="4 5">
    <name type="scientific">Asanoa iriomotensis</name>
    <dbReference type="NCBI Taxonomy" id="234613"/>
    <lineage>
        <taxon>Bacteria</taxon>
        <taxon>Bacillati</taxon>
        <taxon>Actinomycetota</taxon>
        <taxon>Actinomycetes</taxon>
        <taxon>Micromonosporales</taxon>
        <taxon>Micromonosporaceae</taxon>
        <taxon>Asanoa</taxon>
    </lineage>
</organism>
<keyword evidence="2" id="KW-1133">Transmembrane helix</keyword>
<dbReference type="InterPro" id="IPR036514">
    <property type="entry name" value="SGNH_hydro_sf"/>
</dbReference>
<dbReference type="CDD" id="cd01836">
    <property type="entry name" value="FeeA_FeeB_like"/>
    <property type="match status" value="1"/>
</dbReference>
<proteinExistence type="predicted"/>
<dbReference type="Pfam" id="PF13472">
    <property type="entry name" value="Lipase_GDSL_2"/>
    <property type="match status" value="1"/>
</dbReference>
<name>A0ABQ4BVH5_9ACTN</name>
<keyword evidence="5" id="KW-1185">Reference proteome</keyword>
<protein>
    <submittedName>
        <fullName evidence="4">Lipase</fullName>
    </submittedName>
</protein>
<keyword evidence="2" id="KW-0812">Transmembrane</keyword>
<dbReference type="Proteomes" id="UP000624325">
    <property type="component" value="Unassembled WGS sequence"/>
</dbReference>
<dbReference type="EMBL" id="BONC01000002">
    <property type="protein sequence ID" value="GIF54512.1"/>
    <property type="molecule type" value="Genomic_DNA"/>
</dbReference>
<gene>
    <name evidence="4" type="ORF">Air01nite_06070</name>
</gene>
<dbReference type="InterPro" id="IPR013830">
    <property type="entry name" value="SGNH_hydro"/>
</dbReference>
<evidence type="ECO:0000259" key="3">
    <source>
        <dbReference type="Pfam" id="PF13472"/>
    </source>
</evidence>
<evidence type="ECO:0000313" key="5">
    <source>
        <dbReference type="Proteomes" id="UP000624325"/>
    </source>
</evidence>